<dbReference type="OrthoDB" id="9808348at2"/>
<dbReference type="FunFam" id="1.10.8.10:FF:000001">
    <property type="entry name" value="Elongation factor Ts"/>
    <property type="match status" value="1"/>
</dbReference>
<evidence type="ECO:0000256" key="8">
    <source>
        <dbReference type="RuleBase" id="RU000643"/>
    </source>
</evidence>
<comment type="similarity">
    <text evidence="1 6 7">Belongs to the EF-Ts family.</text>
</comment>
<keyword evidence="4 6" id="KW-0648">Protein biosynthesis</keyword>
<dbReference type="PANTHER" id="PTHR11741:SF0">
    <property type="entry name" value="ELONGATION FACTOR TS, MITOCHONDRIAL"/>
    <property type="match status" value="1"/>
</dbReference>
<dbReference type="Pfam" id="PF00889">
    <property type="entry name" value="EF_TS"/>
    <property type="match status" value="1"/>
</dbReference>
<dbReference type="InterPro" id="IPR014039">
    <property type="entry name" value="Transl_elong_EFTs/EF1B_dimer"/>
</dbReference>
<accession>A0A3M0A1F7</accession>
<feature type="region of interest" description="Involved in Mg(2+) ion dislocation from EF-Tu" evidence="6">
    <location>
        <begin position="79"/>
        <end position="82"/>
    </location>
</feature>
<evidence type="ECO:0000256" key="7">
    <source>
        <dbReference type="RuleBase" id="RU000642"/>
    </source>
</evidence>
<keyword evidence="3 6" id="KW-0251">Elongation factor</keyword>
<feature type="domain" description="Translation elongation factor EFTs/EF1B dimerisation" evidence="9">
    <location>
        <begin position="70"/>
        <end position="273"/>
    </location>
</feature>
<dbReference type="InterPro" id="IPR018101">
    <property type="entry name" value="Transl_elong_Ts_CS"/>
</dbReference>
<gene>
    <name evidence="6" type="primary">tsf</name>
    <name evidence="10" type="ORF">JN00_0035</name>
</gene>
<keyword evidence="11" id="KW-1185">Reference proteome</keyword>
<evidence type="ECO:0000256" key="1">
    <source>
        <dbReference type="ARBA" id="ARBA00005532"/>
    </source>
</evidence>
<evidence type="ECO:0000256" key="4">
    <source>
        <dbReference type="ARBA" id="ARBA00022917"/>
    </source>
</evidence>
<dbReference type="SUPFAM" id="SSF54713">
    <property type="entry name" value="Elongation factor Ts (EF-Ts), dimerisation domain"/>
    <property type="match status" value="2"/>
</dbReference>
<dbReference type="Gene3D" id="1.10.286.20">
    <property type="match status" value="1"/>
</dbReference>
<dbReference type="PANTHER" id="PTHR11741">
    <property type="entry name" value="ELONGATION FACTOR TS"/>
    <property type="match status" value="1"/>
</dbReference>
<dbReference type="AlphaFoldDB" id="A0A3M0A1F7"/>
<comment type="subcellular location">
    <subcellularLocation>
        <location evidence="6 8">Cytoplasm</location>
    </subcellularLocation>
</comment>
<dbReference type="InterPro" id="IPR001816">
    <property type="entry name" value="Transl_elong_EFTs/EF1B"/>
</dbReference>
<proteinExistence type="inferred from homology"/>
<comment type="caution">
    <text evidence="10">The sequence shown here is derived from an EMBL/GenBank/DDBJ whole genome shotgun (WGS) entry which is preliminary data.</text>
</comment>
<reference evidence="10 11" key="1">
    <citation type="submission" date="2018-10" db="EMBL/GenBank/DDBJ databases">
        <title>Genomic Encyclopedia of Archaeal and Bacterial Type Strains, Phase II (KMG-II): from individual species to whole genera.</title>
        <authorList>
            <person name="Goeker M."/>
        </authorList>
    </citation>
    <scope>NUCLEOTIDE SEQUENCE [LARGE SCALE GENOMIC DNA]</scope>
    <source>
        <strain evidence="10 11">ATCC 29870</strain>
    </source>
</reference>
<dbReference type="PROSITE" id="PS01126">
    <property type="entry name" value="EF_TS_1"/>
    <property type="match status" value="1"/>
</dbReference>
<dbReference type="Gene3D" id="1.10.8.10">
    <property type="entry name" value="DNA helicase RuvA subunit, C-terminal domain"/>
    <property type="match status" value="1"/>
</dbReference>
<evidence type="ECO:0000256" key="5">
    <source>
        <dbReference type="ARBA" id="ARBA00025453"/>
    </source>
</evidence>
<sequence length="292" mass="32487">MAVDLNKVKELRERTNSGFLDCKNALEATKNDVEAAIKWLQEKGIIKAAKKAGRIAAEGVTKAYVDGKVAVIFELNSETDFVAKNKLFQEFANKVQVTLAKEKWSTIEDAKKLKIDGKTIEEGTNELTAKIGEKIALRRAEKYVAKANEILAGYTHFGDRIAVIVKAEGKNEELARQIAMHVSALNPSYLCEECLPKDVAQKVDKTVSSNKALVGKPEKIQASMKAGLFRKEYNELGVLLYQPFVIDDSKIVKVVLENANMKLLDYVRFEVGEGIEKKSVDFATEVAEQMKK</sequence>
<evidence type="ECO:0000313" key="10">
    <source>
        <dbReference type="EMBL" id="RMA78991.1"/>
    </source>
</evidence>
<dbReference type="HAMAP" id="MF_00050">
    <property type="entry name" value="EF_Ts"/>
    <property type="match status" value="1"/>
</dbReference>
<evidence type="ECO:0000256" key="3">
    <source>
        <dbReference type="ARBA" id="ARBA00022768"/>
    </source>
</evidence>
<dbReference type="InterPro" id="IPR036402">
    <property type="entry name" value="EF-Ts_dimer_sf"/>
</dbReference>
<dbReference type="InterPro" id="IPR009060">
    <property type="entry name" value="UBA-like_sf"/>
</dbReference>
<evidence type="ECO:0000256" key="6">
    <source>
        <dbReference type="HAMAP-Rule" id="MF_00050"/>
    </source>
</evidence>
<dbReference type="RefSeq" id="WP_121940536.1">
    <property type="nucleotide sequence ID" value="NZ_CP137846.1"/>
</dbReference>
<dbReference type="Gene3D" id="3.30.479.20">
    <property type="entry name" value="Elongation factor Ts, dimerisation domain"/>
    <property type="match status" value="2"/>
</dbReference>
<dbReference type="GO" id="GO:0005737">
    <property type="term" value="C:cytoplasm"/>
    <property type="evidence" value="ECO:0007669"/>
    <property type="project" value="UniProtKB-SubCell"/>
</dbReference>
<dbReference type="CDD" id="cd14275">
    <property type="entry name" value="UBA_EF-Ts"/>
    <property type="match status" value="1"/>
</dbReference>
<comment type="function">
    <text evidence="5 6 7">Associates with the EF-Tu.GDP complex and induces the exchange of GDP to GTP. It remains bound to the aminoacyl-tRNA.EF-Tu.GTP complex up to the GTP hydrolysis stage on the ribosome.</text>
</comment>
<keyword evidence="6" id="KW-0963">Cytoplasm</keyword>
<evidence type="ECO:0000313" key="11">
    <source>
        <dbReference type="Proteomes" id="UP000267246"/>
    </source>
</evidence>
<evidence type="ECO:0000259" key="9">
    <source>
        <dbReference type="Pfam" id="PF00889"/>
    </source>
</evidence>
<dbReference type="Proteomes" id="UP000267246">
    <property type="component" value="Unassembled WGS sequence"/>
</dbReference>
<dbReference type="NCBIfam" id="TIGR00116">
    <property type="entry name" value="tsf"/>
    <property type="match status" value="1"/>
</dbReference>
<protein>
    <recommendedName>
        <fullName evidence="2 6">Elongation factor Ts</fullName>
        <shortName evidence="6">EF-Ts</shortName>
    </recommendedName>
</protein>
<dbReference type="PROSITE" id="PS01127">
    <property type="entry name" value="EF_TS_2"/>
    <property type="match status" value="1"/>
</dbReference>
<organism evidence="10 11">
    <name type="scientific">Metamycoplasma subdolum</name>
    <dbReference type="NCBI Taxonomy" id="92407"/>
    <lineage>
        <taxon>Bacteria</taxon>
        <taxon>Bacillati</taxon>
        <taxon>Mycoplasmatota</taxon>
        <taxon>Mycoplasmoidales</taxon>
        <taxon>Metamycoplasmataceae</taxon>
        <taxon>Metamycoplasma</taxon>
    </lineage>
</organism>
<dbReference type="EMBL" id="REFI01000005">
    <property type="protein sequence ID" value="RMA78991.1"/>
    <property type="molecule type" value="Genomic_DNA"/>
</dbReference>
<evidence type="ECO:0000256" key="2">
    <source>
        <dbReference type="ARBA" id="ARBA00016956"/>
    </source>
</evidence>
<dbReference type="GO" id="GO:0003746">
    <property type="term" value="F:translation elongation factor activity"/>
    <property type="evidence" value="ECO:0007669"/>
    <property type="project" value="UniProtKB-UniRule"/>
</dbReference>
<name>A0A3M0A1F7_9BACT</name>
<dbReference type="SUPFAM" id="SSF46934">
    <property type="entry name" value="UBA-like"/>
    <property type="match status" value="1"/>
</dbReference>